<protein>
    <submittedName>
        <fullName evidence="2">Transposase IS481 family protein</fullName>
    </submittedName>
</protein>
<dbReference type="InterPro" id="IPR055247">
    <property type="entry name" value="InsJ-like_HTH"/>
</dbReference>
<reference evidence="2 3" key="1">
    <citation type="submission" date="2018-03" db="EMBL/GenBank/DDBJ databases">
        <title>Comparative analysis of microorganisms from saline springs in Andes Mountain Range, Colombia.</title>
        <authorList>
            <person name="Rubin E."/>
        </authorList>
    </citation>
    <scope>NUCLEOTIDE SEQUENCE [LARGE SCALE GENOMIC DNA]</scope>
    <source>
        <strain evidence="2 3">CG 35</strain>
    </source>
</reference>
<comment type="caution">
    <text evidence="2">The sequence shown here is derived from an EMBL/GenBank/DDBJ whole genome shotgun (WGS) entry which is preliminary data.</text>
</comment>
<dbReference type="EMBL" id="PVTY01000022">
    <property type="protein sequence ID" value="PRZ12317.1"/>
    <property type="molecule type" value="Genomic_DNA"/>
</dbReference>
<proteinExistence type="predicted"/>
<dbReference type="OrthoDB" id="52928at2"/>
<evidence type="ECO:0000259" key="1">
    <source>
        <dbReference type="Pfam" id="PF13518"/>
    </source>
</evidence>
<feature type="domain" description="Insertion element IS150 protein InsJ-like helix-turn-helix" evidence="1">
    <location>
        <begin position="13"/>
        <end position="63"/>
    </location>
</feature>
<evidence type="ECO:0000313" key="3">
    <source>
        <dbReference type="Proteomes" id="UP000238217"/>
    </source>
</evidence>
<dbReference type="Pfam" id="PF13518">
    <property type="entry name" value="HTH_28"/>
    <property type="match status" value="1"/>
</dbReference>
<dbReference type="InterPro" id="IPR009057">
    <property type="entry name" value="Homeodomain-like_sf"/>
</dbReference>
<name>A0A2T0YC34_9MICC</name>
<dbReference type="SUPFAM" id="SSF46689">
    <property type="entry name" value="Homeodomain-like"/>
    <property type="match status" value="1"/>
</dbReference>
<gene>
    <name evidence="2" type="ORF">BCL67_1221</name>
</gene>
<dbReference type="Proteomes" id="UP000238217">
    <property type="component" value="Unassembled WGS sequence"/>
</dbReference>
<dbReference type="AlphaFoldDB" id="A0A2T0YC34"/>
<accession>A0A2T0YC34</accession>
<keyword evidence="3" id="KW-1185">Reference proteome</keyword>
<dbReference type="RefSeq" id="WP_146131176.1">
    <property type="nucleotide sequence ID" value="NZ_PVTY01000022.1"/>
</dbReference>
<evidence type="ECO:0000313" key="2">
    <source>
        <dbReference type="EMBL" id="PRZ12317.1"/>
    </source>
</evidence>
<feature type="non-terminal residue" evidence="2">
    <location>
        <position position="83"/>
    </location>
</feature>
<organism evidence="2 3">
    <name type="scientific">Nesterenkonia sandarakina</name>
    <dbReference type="NCBI Taxonomy" id="272918"/>
    <lineage>
        <taxon>Bacteria</taxon>
        <taxon>Bacillati</taxon>
        <taxon>Actinomycetota</taxon>
        <taxon>Actinomycetes</taxon>
        <taxon>Micrococcales</taxon>
        <taxon>Micrococcaceae</taxon>
        <taxon>Nesterenkonia</taxon>
    </lineage>
</organism>
<sequence>MIHANAPLTPTGRLRMVTRHLSDGIPKSHVAAEFRVSRPTVTTWVTRYLAEGEEGLKDRTSRPVQSPSQTPAEVIARIEDLRR</sequence>